<evidence type="ECO:0000256" key="4">
    <source>
        <dbReference type="ARBA" id="ARBA00022801"/>
    </source>
</evidence>
<keyword evidence="8" id="KW-0624">Polysaccharide degradation</keyword>
<evidence type="ECO:0000256" key="7">
    <source>
        <dbReference type="ARBA" id="ARBA00023295"/>
    </source>
</evidence>
<dbReference type="InterPro" id="IPR017736">
    <property type="entry name" value="Glyco_hydro_1_beta-glucosidase"/>
</dbReference>
<dbReference type="PANTHER" id="PTHR10353:SF36">
    <property type="entry name" value="LP05116P"/>
    <property type="match status" value="1"/>
</dbReference>
<dbReference type="InterPro" id="IPR017853">
    <property type="entry name" value="GH"/>
</dbReference>
<keyword evidence="5" id="KW-0136">Cellulose degradation</keyword>
<evidence type="ECO:0000256" key="6">
    <source>
        <dbReference type="ARBA" id="ARBA00023277"/>
    </source>
</evidence>
<comment type="catalytic activity">
    <reaction evidence="1 11">
        <text>Hydrolysis of terminal, non-reducing beta-D-glucosyl residues with release of beta-D-glucose.</text>
        <dbReference type="EC" id="3.2.1.21"/>
    </reaction>
</comment>
<dbReference type="NCBIfam" id="TIGR03356">
    <property type="entry name" value="BGL"/>
    <property type="match status" value="1"/>
</dbReference>
<dbReference type="InterPro" id="IPR033132">
    <property type="entry name" value="GH_1_N_CS"/>
</dbReference>
<evidence type="ECO:0000256" key="8">
    <source>
        <dbReference type="ARBA" id="ARBA00023326"/>
    </source>
</evidence>
<evidence type="ECO:0000256" key="5">
    <source>
        <dbReference type="ARBA" id="ARBA00023001"/>
    </source>
</evidence>
<protein>
    <recommendedName>
        <fullName evidence="3 11">Beta-glucosidase</fullName>
        <ecNumber evidence="3 11">3.2.1.21</ecNumber>
    </recommendedName>
</protein>
<sequence length="464" mass="51046">MSERFTRDYTPSWSDDVVPPLPDLPRFPAGFGWGAATAAFQIEGSPTADGKGASIWDEFVARPGAIRDGSTADVACDSYRRFREDTDLLAWLGMRDYRFSIAWPRIQPDGVGPALAAGLDHYDAVVDDLLAAGVRPVPTLYHWDLPLALQQRGGWTNPEIVERFAEYTGLVVQRLADRVPTWITINEPVMTTLQGYGTGELAPGLQLMQNAVPTAHLQLLAHATAAQVIKSIRSDARVGVSNNHALVVAASDDEADVIAADTFDRLYNRVFSDPLLLGEYPDLGPLGGRPDVPAEHLAAIAGSCDFYGLNFYNAIRIGAADPRHTGLPFEMLDFADVPVTGFGWPIRPDDFREVLVDMHRRYGRALPPITITENGCSFPDGQGDSKLVDLDRVNYLHGHLTAVAAAIEQGVNVTGYYVWSLLDNFEWADGYTQRFGLTHVDFDNGTRTPRLSAHWLRDQLTAQR</sequence>
<dbReference type="OrthoDB" id="9765195at2"/>
<dbReference type="EC" id="3.2.1.21" evidence="3 11"/>
<dbReference type="RefSeq" id="WP_142037427.1">
    <property type="nucleotide sequence ID" value="NZ_JBHTGS010000001.1"/>
</dbReference>
<evidence type="ECO:0000256" key="2">
    <source>
        <dbReference type="ARBA" id="ARBA00010838"/>
    </source>
</evidence>
<feature type="binding site" evidence="10">
    <location>
        <position position="186"/>
    </location>
    <ligand>
        <name>substrate</name>
    </ligand>
</feature>
<evidence type="ECO:0000256" key="9">
    <source>
        <dbReference type="PIRSR" id="PIRSR617736-1"/>
    </source>
</evidence>
<dbReference type="SUPFAM" id="SSF51445">
    <property type="entry name" value="(Trans)glycosidases"/>
    <property type="match status" value="1"/>
</dbReference>
<feature type="binding site" evidence="10">
    <location>
        <position position="142"/>
    </location>
    <ligand>
        <name>substrate</name>
    </ligand>
</feature>
<dbReference type="Gene3D" id="3.20.20.80">
    <property type="entry name" value="Glycosidases"/>
    <property type="match status" value="1"/>
</dbReference>
<dbReference type="PRINTS" id="PR00131">
    <property type="entry name" value="GLHYDRLASE1"/>
</dbReference>
<evidence type="ECO:0000256" key="3">
    <source>
        <dbReference type="ARBA" id="ARBA00012744"/>
    </source>
</evidence>
<comment type="caution">
    <text evidence="12">The sequence shown here is derived from an EMBL/GenBank/DDBJ whole genome shotgun (WGS) entry which is preliminary data.</text>
</comment>
<dbReference type="PANTHER" id="PTHR10353">
    <property type="entry name" value="GLYCOSYL HYDROLASE"/>
    <property type="match status" value="1"/>
</dbReference>
<feature type="binding site" evidence="10">
    <location>
        <position position="419"/>
    </location>
    <ligand>
        <name>substrate</name>
    </ligand>
</feature>
<feature type="binding site" evidence="10">
    <location>
        <position position="41"/>
    </location>
    <ligand>
        <name>substrate</name>
    </ligand>
</feature>
<gene>
    <name evidence="12" type="ORF">FB566_1795</name>
</gene>
<proteinExistence type="inferred from homology"/>
<dbReference type="AlphaFoldDB" id="A0A543AUQ5"/>
<feature type="binding site" evidence="10">
    <location>
        <position position="312"/>
    </location>
    <ligand>
        <name>substrate</name>
    </ligand>
</feature>
<dbReference type="PROSITE" id="PS00653">
    <property type="entry name" value="GLYCOSYL_HYDROL_F1_2"/>
    <property type="match status" value="1"/>
</dbReference>
<keyword evidence="6" id="KW-0119">Carbohydrate metabolism</keyword>
<keyword evidence="4 11" id="KW-0378">Hydrolase</keyword>
<feature type="active site" description="Proton donor" evidence="9">
    <location>
        <position position="187"/>
    </location>
</feature>
<dbReference type="FunFam" id="3.20.20.80:FF:000004">
    <property type="entry name" value="Beta-glucosidase 6-phospho-beta-glucosidase"/>
    <property type="match status" value="1"/>
</dbReference>
<name>A0A543AUQ5_9ACTN</name>
<keyword evidence="7 11" id="KW-0326">Glycosidase</keyword>
<keyword evidence="13" id="KW-1185">Reference proteome</keyword>
<evidence type="ECO:0000256" key="10">
    <source>
        <dbReference type="PIRSR" id="PIRSR617736-2"/>
    </source>
</evidence>
<dbReference type="Proteomes" id="UP000317043">
    <property type="component" value="Unassembled WGS sequence"/>
</dbReference>
<dbReference type="GO" id="GO:0030245">
    <property type="term" value="P:cellulose catabolic process"/>
    <property type="evidence" value="ECO:0007669"/>
    <property type="project" value="UniProtKB-KW"/>
</dbReference>
<reference evidence="12 13" key="1">
    <citation type="submission" date="2019-06" db="EMBL/GenBank/DDBJ databases">
        <title>Sequencing the genomes of 1000 actinobacteria strains.</title>
        <authorList>
            <person name="Klenk H.-P."/>
        </authorList>
    </citation>
    <scope>NUCLEOTIDE SEQUENCE [LARGE SCALE GENOMIC DNA]</scope>
    <source>
        <strain evidence="12 13">DSM 45928</strain>
    </source>
</reference>
<dbReference type="InParanoid" id="A0A543AUQ5"/>
<evidence type="ECO:0000256" key="1">
    <source>
        <dbReference type="ARBA" id="ARBA00000448"/>
    </source>
</evidence>
<dbReference type="InterPro" id="IPR001360">
    <property type="entry name" value="Glyco_hydro_1"/>
</dbReference>
<dbReference type="EMBL" id="VFOW01000001">
    <property type="protein sequence ID" value="TQL76271.1"/>
    <property type="molecule type" value="Genomic_DNA"/>
</dbReference>
<feature type="binding site" evidence="10">
    <location>
        <begin position="426"/>
        <end position="427"/>
    </location>
    <ligand>
        <name>substrate</name>
    </ligand>
</feature>
<dbReference type="GO" id="GO:0008422">
    <property type="term" value="F:beta-glucosidase activity"/>
    <property type="evidence" value="ECO:0007669"/>
    <property type="project" value="UniProtKB-EC"/>
</dbReference>
<evidence type="ECO:0000256" key="11">
    <source>
        <dbReference type="RuleBase" id="RU361175"/>
    </source>
</evidence>
<dbReference type="GO" id="GO:0005829">
    <property type="term" value="C:cytosol"/>
    <property type="evidence" value="ECO:0007669"/>
    <property type="project" value="TreeGrafter"/>
</dbReference>
<dbReference type="Pfam" id="PF00232">
    <property type="entry name" value="Glyco_hydro_1"/>
    <property type="match status" value="1"/>
</dbReference>
<accession>A0A543AUQ5</accession>
<evidence type="ECO:0000313" key="13">
    <source>
        <dbReference type="Proteomes" id="UP000317043"/>
    </source>
</evidence>
<comment type="similarity">
    <text evidence="2 11">Belongs to the glycosyl hydrolase 1 family.</text>
</comment>
<organism evidence="12 13">
    <name type="scientific">Stackebrandtia endophytica</name>
    <dbReference type="NCBI Taxonomy" id="1496996"/>
    <lineage>
        <taxon>Bacteria</taxon>
        <taxon>Bacillati</taxon>
        <taxon>Actinomycetota</taxon>
        <taxon>Actinomycetes</taxon>
        <taxon>Glycomycetales</taxon>
        <taxon>Glycomycetaceae</taxon>
        <taxon>Stackebrandtia</taxon>
    </lineage>
</organism>
<feature type="active site" description="Nucleophile" evidence="9">
    <location>
        <position position="373"/>
    </location>
</feature>
<evidence type="ECO:0000313" key="12">
    <source>
        <dbReference type="EMBL" id="TQL76271.1"/>
    </source>
</evidence>